<dbReference type="Proteomes" id="UP000199501">
    <property type="component" value="Unassembled WGS sequence"/>
</dbReference>
<evidence type="ECO:0000313" key="2">
    <source>
        <dbReference type="Proteomes" id="UP000199501"/>
    </source>
</evidence>
<dbReference type="RefSeq" id="WP_407640559.1">
    <property type="nucleotide sequence ID" value="NZ_FMZZ01000022.1"/>
</dbReference>
<accession>A0A1G6YIS3</accession>
<reference evidence="2" key="1">
    <citation type="submission" date="2016-10" db="EMBL/GenBank/DDBJ databases">
        <authorList>
            <person name="Varghese N."/>
            <person name="Submissions S."/>
        </authorList>
    </citation>
    <scope>NUCLEOTIDE SEQUENCE [LARGE SCALE GENOMIC DNA]</scope>
    <source>
        <strain evidence="2">IBRC-M 10403</strain>
    </source>
</reference>
<evidence type="ECO:0000313" key="1">
    <source>
        <dbReference type="EMBL" id="SDD90289.1"/>
    </source>
</evidence>
<keyword evidence="2" id="KW-1185">Reference proteome</keyword>
<sequence length="91" mass="9803">MLEILTRRRGPTGIAQAGRRKLTAIAATPVPRLGDTLIAAIMTALEEQTAVVPGTNAALICLARRCDVLFTMLRDKTHHRHPRTAPAPTPA</sequence>
<dbReference type="AlphaFoldDB" id="A0A1G6YIS3"/>
<organism evidence="1 2">
    <name type="scientific">Actinokineospora iranica</name>
    <dbReference type="NCBI Taxonomy" id="1271860"/>
    <lineage>
        <taxon>Bacteria</taxon>
        <taxon>Bacillati</taxon>
        <taxon>Actinomycetota</taxon>
        <taxon>Actinomycetes</taxon>
        <taxon>Pseudonocardiales</taxon>
        <taxon>Pseudonocardiaceae</taxon>
        <taxon>Actinokineospora</taxon>
    </lineage>
</organism>
<gene>
    <name evidence="1" type="ORF">SAMN05216174_1224</name>
</gene>
<name>A0A1G6YIS3_9PSEU</name>
<dbReference type="EMBL" id="FMZZ01000022">
    <property type="protein sequence ID" value="SDD90289.1"/>
    <property type="molecule type" value="Genomic_DNA"/>
</dbReference>
<protein>
    <submittedName>
        <fullName evidence="1">Uncharacterized protein</fullName>
    </submittedName>
</protein>
<proteinExistence type="predicted"/>